<evidence type="ECO:0000256" key="1">
    <source>
        <dbReference type="SAM" id="MobiDB-lite"/>
    </source>
</evidence>
<dbReference type="InterPro" id="IPR002514">
    <property type="entry name" value="Transposase_8"/>
</dbReference>
<name>A0ABS8AKP0_9BACT</name>
<proteinExistence type="predicted"/>
<dbReference type="InterPro" id="IPR012337">
    <property type="entry name" value="RNaseH-like_sf"/>
</dbReference>
<dbReference type="EMBL" id="JAJADQ010000017">
    <property type="protein sequence ID" value="MCB2380436.1"/>
    <property type="molecule type" value="Genomic_DNA"/>
</dbReference>
<sequence length="161" mass="18057">MASRSSGWSPYKLRKCEEPFKAEASRLASESRSTQAAAQQLGVMPKLFYRWRQTLLVAEVGSLEVARDPEVRALRQAPAGLIVDSDQDSQYAPTRFKDLLARHWTLSSISRRDNCHNSVHAESFWRRLKSELLDGSRSPVLESDSKSAATSPNATIPPWTI</sequence>
<keyword evidence="3" id="KW-1185">Reference proteome</keyword>
<evidence type="ECO:0000313" key="2">
    <source>
        <dbReference type="EMBL" id="MCB2380436.1"/>
    </source>
</evidence>
<comment type="caution">
    <text evidence="2">The sequence shown here is derived from an EMBL/GenBank/DDBJ whole genome shotgun (WGS) entry which is preliminary data.</text>
</comment>
<protein>
    <submittedName>
        <fullName evidence="2">Transposase</fullName>
    </submittedName>
</protein>
<dbReference type="Pfam" id="PF01527">
    <property type="entry name" value="HTH_Tnp_1"/>
    <property type="match status" value="1"/>
</dbReference>
<gene>
    <name evidence="2" type="ORF">LGH70_22780</name>
</gene>
<dbReference type="RefSeq" id="WP_226190392.1">
    <property type="nucleotide sequence ID" value="NZ_JAJADQ010000017.1"/>
</dbReference>
<accession>A0ABS8AKP0</accession>
<dbReference type="SUPFAM" id="SSF53098">
    <property type="entry name" value="Ribonuclease H-like"/>
    <property type="match status" value="1"/>
</dbReference>
<feature type="region of interest" description="Disordered" evidence="1">
    <location>
        <begin position="137"/>
        <end position="161"/>
    </location>
</feature>
<dbReference type="Proteomes" id="UP001165297">
    <property type="component" value="Unassembled WGS sequence"/>
</dbReference>
<evidence type="ECO:0000313" key="3">
    <source>
        <dbReference type="Proteomes" id="UP001165297"/>
    </source>
</evidence>
<reference evidence="2" key="1">
    <citation type="submission" date="2021-10" db="EMBL/GenBank/DDBJ databases">
        <authorList>
            <person name="Dean J.D."/>
            <person name="Kim M.K."/>
            <person name="Newey C.N."/>
            <person name="Stoker T.S."/>
            <person name="Thompson D.W."/>
            <person name="Grose J.H."/>
        </authorList>
    </citation>
    <scope>NUCLEOTIDE SEQUENCE</scope>
    <source>
        <strain evidence="2">BT635</strain>
    </source>
</reference>
<organism evidence="2 3">
    <name type="scientific">Hymenobacter nitidus</name>
    <dbReference type="NCBI Taxonomy" id="2880929"/>
    <lineage>
        <taxon>Bacteria</taxon>
        <taxon>Pseudomonadati</taxon>
        <taxon>Bacteroidota</taxon>
        <taxon>Cytophagia</taxon>
        <taxon>Cytophagales</taxon>
        <taxon>Hymenobacteraceae</taxon>
        <taxon>Hymenobacter</taxon>
    </lineage>
</organism>